<keyword evidence="6" id="KW-1185">Reference proteome</keyword>
<dbReference type="Gene3D" id="3.10.105.10">
    <property type="entry name" value="Dipeptide-binding Protein, Domain 3"/>
    <property type="match status" value="1"/>
</dbReference>
<name>A0ABS9VZE5_9PROT</name>
<feature type="domain" description="Solute-binding protein family 5" evidence="4">
    <location>
        <begin position="76"/>
        <end position="426"/>
    </location>
</feature>
<sequence length="529" mass="59065">MKRRTLLGATAGAAATGLLQPALPRPALAQGRSRVLRFVPEGNLANPDPVWTTTTIARNHGAMIWDMLYGLDASFEPQPQMVAGHELSDDRLTWRFTLRDGLLFHDGEKVRANDCIASIRRWARRRPLGQTLLARAEEMRALDDNRFEIRLNKPYSLMLRAFADNCFIMPERISRTDPFQQISEYVGSGPFRFLRDEWVSGSRAIYARFDRYVPRQEKPSFLAGGKVAHFDRVEWIVMPDAATAVGALQTGEVDWLQRPDFDLLGMLRGMRNVKVAVNDKVGVLAMLAVNHLHPPFDNPQLLRAVLSVVNQSDFMAAAVGAEPELFHVPAGVFTPGMPMASDAGLEVLTGPRDIARARQMVKNSGYKDEPVLLMSPSDYPVQAAHAQVAADLFKQIGLNVDFASMDWGTLVQRRSSKELPAQGGWSAFTTTYEGLTVADPSSHVPLRGNGPQGWFGWPTSPRLEALRDAWLDAPDTNDQKRIAAEMQRIAFKEVPFIPLGQLYYPTAYRTELLDLVPASFPLFWNLRKA</sequence>
<comment type="similarity">
    <text evidence="2">Belongs to the bacterial solute-binding protein 5 family.</text>
</comment>
<dbReference type="SUPFAM" id="SSF53850">
    <property type="entry name" value="Periplasmic binding protein-like II"/>
    <property type="match status" value="1"/>
</dbReference>
<evidence type="ECO:0000313" key="5">
    <source>
        <dbReference type="EMBL" id="MCI0752374.1"/>
    </source>
</evidence>
<gene>
    <name evidence="5" type="ORF">MON41_01180</name>
</gene>
<dbReference type="InterPro" id="IPR039424">
    <property type="entry name" value="SBP_5"/>
</dbReference>
<dbReference type="InterPro" id="IPR000914">
    <property type="entry name" value="SBP_5_dom"/>
</dbReference>
<proteinExistence type="inferred from homology"/>
<accession>A0ABS9VZE5</accession>
<comment type="subcellular location">
    <subcellularLocation>
        <location evidence="1">Periplasm</location>
    </subcellularLocation>
</comment>
<evidence type="ECO:0000259" key="4">
    <source>
        <dbReference type="Pfam" id="PF00496"/>
    </source>
</evidence>
<evidence type="ECO:0000256" key="2">
    <source>
        <dbReference type="ARBA" id="ARBA00005695"/>
    </source>
</evidence>
<dbReference type="CDD" id="cd08502">
    <property type="entry name" value="PBP2_NikA_DppA_OppA_like_16"/>
    <property type="match status" value="1"/>
</dbReference>
<reference evidence="5 6" key="1">
    <citation type="submission" date="2022-03" db="EMBL/GenBank/DDBJ databases">
        <title>Complete genome analysis of Roseomonas KG 17.1 : a prolific producer of plant growth promoters.</title>
        <authorList>
            <person name="Saadouli I."/>
            <person name="Najjari A."/>
            <person name="Mosbah A."/>
            <person name="Ouzari H.I."/>
        </authorList>
    </citation>
    <scope>NUCLEOTIDE SEQUENCE [LARGE SCALE GENOMIC DNA]</scope>
    <source>
        <strain evidence="5 6">KG17-1</strain>
    </source>
</reference>
<dbReference type="Proteomes" id="UP001201985">
    <property type="component" value="Unassembled WGS sequence"/>
</dbReference>
<organism evidence="5 6">
    <name type="scientific">Teichococcus vastitatis</name>
    <dbReference type="NCBI Taxonomy" id="2307076"/>
    <lineage>
        <taxon>Bacteria</taxon>
        <taxon>Pseudomonadati</taxon>
        <taxon>Pseudomonadota</taxon>
        <taxon>Alphaproteobacteria</taxon>
        <taxon>Acetobacterales</taxon>
        <taxon>Roseomonadaceae</taxon>
        <taxon>Roseomonas</taxon>
    </lineage>
</organism>
<comment type="caution">
    <text evidence="5">The sequence shown here is derived from an EMBL/GenBank/DDBJ whole genome shotgun (WGS) entry which is preliminary data.</text>
</comment>
<dbReference type="InterPro" id="IPR006311">
    <property type="entry name" value="TAT_signal"/>
</dbReference>
<dbReference type="PANTHER" id="PTHR30290:SF38">
    <property type="entry name" value="D,D-DIPEPTIDE-BINDING PERIPLASMIC PROTEIN DDPA-RELATED"/>
    <property type="match status" value="1"/>
</dbReference>
<dbReference type="EMBL" id="JALBUU010000004">
    <property type="protein sequence ID" value="MCI0752374.1"/>
    <property type="molecule type" value="Genomic_DNA"/>
</dbReference>
<dbReference type="Gene3D" id="3.40.190.10">
    <property type="entry name" value="Periplasmic binding protein-like II"/>
    <property type="match status" value="1"/>
</dbReference>
<evidence type="ECO:0000313" key="6">
    <source>
        <dbReference type="Proteomes" id="UP001201985"/>
    </source>
</evidence>
<dbReference type="PANTHER" id="PTHR30290">
    <property type="entry name" value="PERIPLASMIC BINDING COMPONENT OF ABC TRANSPORTER"/>
    <property type="match status" value="1"/>
</dbReference>
<dbReference type="PROSITE" id="PS51318">
    <property type="entry name" value="TAT"/>
    <property type="match status" value="1"/>
</dbReference>
<dbReference type="PIRSF" id="PIRSF002741">
    <property type="entry name" value="MppA"/>
    <property type="match status" value="1"/>
</dbReference>
<dbReference type="Pfam" id="PF00496">
    <property type="entry name" value="SBP_bac_5"/>
    <property type="match status" value="1"/>
</dbReference>
<dbReference type="RefSeq" id="WP_120009525.1">
    <property type="nucleotide sequence ID" value="NZ_JALBUU010000004.1"/>
</dbReference>
<evidence type="ECO:0000256" key="1">
    <source>
        <dbReference type="ARBA" id="ARBA00004418"/>
    </source>
</evidence>
<evidence type="ECO:0000256" key="3">
    <source>
        <dbReference type="ARBA" id="ARBA00022729"/>
    </source>
</evidence>
<protein>
    <submittedName>
        <fullName evidence="5">ABC transporter substrate-binding protein</fullName>
    </submittedName>
</protein>
<dbReference type="InterPro" id="IPR030678">
    <property type="entry name" value="Peptide/Ni-bd"/>
</dbReference>
<keyword evidence="3" id="KW-0732">Signal</keyword>